<accession>A0A0D3CHH6</accession>
<evidence type="ECO:0000313" key="2">
    <source>
        <dbReference type="Proteomes" id="UP000032141"/>
    </source>
</evidence>
<sequence length="64" mass="7652">MASFASKLYSASHWWILAMVRDLVFSRQERMEQEAIIDSLLEINYGGHLRIVRMRYILNLYIMT</sequence>
<name>A0A0D3CHH6_BRAOL</name>
<keyword evidence="2" id="KW-1185">Reference proteome</keyword>
<proteinExistence type="predicted"/>
<dbReference type="EnsemblPlants" id="Bo5g098870.1">
    <property type="protein sequence ID" value="Bo5g098870.1"/>
    <property type="gene ID" value="Bo5g098870"/>
</dbReference>
<reference evidence="1" key="2">
    <citation type="submission" date="2015-03" db="UniProtKB">
        <authorList>
            <consortium name="EnsemblPlants"/>
        </authorList>
    </citation>
    <scope>IDENTIFICATION</scope>
</reference>
<dbReference type="Proteomes" id="UP000032141">
    <property type="component" value="Chromosome C5"/>
</dbReference>
<evidence type="ECO:0000313" key="1">
    <source>
        <dbReference type="EnsemblPlants" id="Bo5g098870.1"/>
    </source>
</evidence>
<organism evidence="1 2">
    <name type="scientific">Brassica oleracea var. oleracea</name>
    <dbReference type="NCBI Taxonomy" id="109376"/>
    <lineage>
        <taxon>Eukaryota</taxon>
        <taxon>Viridiplantae</taxon>
        <taxon>Streptophyta</taxon>
        <taxon>Embryophyta</taxon>
        <taxon>Tracheophyta</taxon>
        <taxon>Spermatophyta</taxon>
        <taxon>Magnoliopsida</taxon>
        <taxon>eudicotyledons</taxon>
        <taxon>Gunneridae</taxon>
        <taxon>Pentapetalae</taxon>
        <taxon>rosids</taxon>
        <taxon>malvids</taxon>
        <taxon>Brassicales</taxon>
        <taxon>Brassicaceae</taxon>
        <taxon>Brassiceae</taxon>
        <taxon>Brassica</taxon>
    </lineage>
</organism>
<protein>
    <submittedName>
        <fullName evidence="1">Uncharacterized protein</fullName>
    </submittedName>
</protein>
<dbReference type="Gramene" id="Bo5g098870.1">
    <property type="protein sequence ID" value="Bo5g098870.1"/>
    <property type="gene ID" value="Bo5g098870"/>
</dbReference>
<dbReference type="AlphaFoldDB" id="A0A0D3CHH6"/>
<reference evidence="1 2" key="1">
    <citation type="journal article" date="2014" name="Genome Biol.">
        <title>Transcriptome and methylome profiling reveals relics of genome dominance in the mesopolyploid Brassica oleracea.</title>
        <authorList>
            <person name="Parkin I.A."/>
            <person name="Koh C."/>
            <person name="Tang H."/>
            <person name="Robinson S.J."/>
            <person name="Kagale S."/>
            <person name="Clarke W.E."/>
            <person name="Town C.D."/>
            <person name="Nixon J."/>
            <person name="Krishnakumar V."/>
            <person name="Bidwell S.L."/>
            <person name="Denoeud F."/>
            <person name="Belcram H."/>
            <person name="Links M.G."/>
            <person name="Just J."/>
            <person name="Clarke C."/>
            <person name="Bender T."/>
            <person name="Huebert T."/>
            <person name="Mason A.S."/>
            <person name="Pires J.C."/>
            <person name="Barker G."/>
            <person name="Moore J."/>
            <person name="Walley P.G."/>
            <person name="Manoli S."/>
            <person name="Batley J."/>
            <person name="Edwards D."/>
            <person name="Nelson M.N."/>
            <person name="Wang X."/>
            <person name="Paterson A.H."/>
            <person name="King G."/>
            <person name="Bancroft I."/>
            <person name="Chalhoub B."/>
            <person name="Sharpe A.G."/>
        </authorList>
    </citation>
    <scope>NUCLEOTIDE SEQUENCE</scope>
    <source>
        <strain evidence="1 2">cv. TO1000</strain>
    </source>
</reference>
<dbReference type="HOGENOM" id="CLU_2870707_0_0_1"/>